<gene>
    <name evidence="7" type="ORF">BG55_08130</name>
</gene>
<name>A0A014M238_9GAMM</name>
<dbReference type="EC" id="2.7.7.65" evidence="3"/>
<dbReference type="SMART" id="SM00267">
    <property type="entry name" value="GGDEF"/>
    <property type="match status" value="1"/>
</dbReference>
<dbReference type="SUPFAM" id="SSF55073">
    <property type="entry name" value="Nucleotide cyclase"/>
    <property type="match status" value="1"/>
</dbReference>
<sequence>MFRTKPRLRTLLTSLSAGGVILTSGLLLSALLIFQKANIEDSLLESNIAYARKLADTTDRYLITAQRELAWSASQITQLNNTQLLRQETERLRLQSGFFNTVVVVNTDAVVAATSPESLNLVGVKLQSDASRRAIATKKPFISSPFVSASGNYVVSLSQPVFSTDGHYIGYIGGTIFLKKQSMLSDIISQHFYPTGSTISIVSNEGLVIFSHDRARVGQHMLLSPALQRQLAVTESGHFTSQEAGRNYLTGYASMHKTDWNIFISGTSQTVRGIMWRTAGNVMWFIVAIITLIAAIMAFLATRISSPLERLAGMVREGGSDATPESLASVNAWYHEADRLKEAVQVNRRAVAGRVAALNDEAMTDPLTGLHNRRGFSMLAAELGDDPEQCIIAIDIDHFKKINDWYGHEGGDEVLVSLASLLRQACRGGDVVSRFGGEEFIVMLPCTEPDTAACMAERIRRMVSSAAFPFVGHMTISLGVAALRDCGDREMLLRRADEALYAAKGAGRNQVVVFRSGDFIPYAASEDADIS</sequence>
<evidence type="ECO:0000259" key="6">
    <source>
        <dbReference type="PROSITE" id="PS50887"/>
    </source>
</evidence>
<protein>
    <recommendedName>
        <fullName evidence="3">diguanylate cyclase</fullName>
        <ecNumber evidence="3">2.7.7.65</ecNumber>
    </recommendedName>
</protein>
<dbReference type="InterPro" id="IPR029787">
    <property type="entry name" value="Nucleotide_cyclase"/>
</dbReference>
<dbReference type="InterPro" id="IPR050469">
    <property type="entry name" value="Diguanylate_Cyclase"/>
</dbReference>
<keyword evidence="5" id="KW-0812">Transmembrane</keyword>
<feature type="domain" description="GGDEF" evidence="6">
    <location>
        <begin position="387"/>
        <end position="516"/>
    </location>
</feature>
<dbReference type="Proteomes" id="UP000019918">
    <property type="component" value="Unassembled WGS sequence"/>
</dbReference>
<accession>A0A014M238</accession>
<dbReference type="PATRIC" id="fig|69222.5.peg.1669"/>
<comment type="catalytic activity">
    <reaction evidence="4">
        <text>2 GTP = 3',3'-c-di-GMP + 2 diphosphate</text>
        <dbReference type="Rhea" id="RHEA:24898"/>
        <dbReference type="ChEBI" id="CHEBI:33019"/>
        <dbReference type="ChEBI" id="CHEBI:37565"/>
        <dbReference type="ChEBI" id="CHEBI:58805"/>
        <dbReference type="EC" id="2.7.7.65"/>
    </reaction>
</comment>
<comment type="pathway">
    <text evidence="2">Purine metabolism; 3',5'-cyclic di-GMP biosynthesis.</text>
</comment>
<dbReference type="GO" id="GO:0052621">
    <property type="term" value="F:diguanylate cyclase activity"/>
    <property type="evidence" value="ECO:0007669"/>
    <property type="project" value="UniProtKB-EC"/>
</dbReference>
<dbReference type="PANTHER" id="PTHR45138:SF9">
    <property type="entry name" value="DIGUANYLATE CYCLASE DGCM-RELATED"/>
    <property type="match status" value="1"/>
</dbReference>
<evidence type="ECO:0000256" key="2">
    <source>
        <dbReference type="ARBA" id="ARBA00004665"/>
    </source>
</evidence>
<keyword evidence="5" id="KW-0472">Membrane</keyword>
<dbReference type="NCBIfam" id="TIGR00254">
    <property type="entry name" value="GGDEF"/>
    <property type="match status" value="1"/>
</dbReference>
<keyword evidence="8" id="KW-1185">Reference proteome</keyword>
<comment type="cofactor">
    <cofactor evidence="1">
        <name>Mg(2+)</name>
        <dbReference type="ChEBI" id="CHEBI:18420"/>
    </cofactor>
</comment>
<dbReference type="CDD" id="cd01949">
    <property type="entry name" value="GGDEF"/>
    <property type="match status" value="1"/>
</dbReference>
<organism evidence="7 8">
    <name type="scientific">Erwinia mallotivora</name>
    <dbReference type="NCBI Taxonomy" id="69222"/>
    <lineage>
        <taxon>Bacteria</taxon>
        <taxon>Pseudomonadati</taxon>
        <taxon>Pseudomonadota</taxon>
        <taxon>Gammaproteobacteria</taxon>
        <taxon>Enterobacterales</taxon>
        <taxon>Erwiniaceae</taxon>
        <taxon>Erwinia</taxon>
    </lineage>
</organism>
<dbReference type="InterPro" id="IPR000160">
    <property type="entry name" value="GGDEF_dom"/>
</dbReference>
<dbReference type="PROSITE" id="PS50887">
    <property type="entry name" value="GGDEF"/>
    <property type="match status" value="1"/>
</dbReference>
<feature type="transmembrane region" description="Helical" evidence="5">
    <location>
        <begin position="12"/>
        <end position="34"/>
    </location>
</feature>
<dbReference type="GO" id="GO:0043709">
    <property type="term" value="P:cell adhesion involved in single-species biofilm formation"/>
    <property type="evidence" value="ECO:0007669"/>
    <property type="project" value="TreeGrafter"/>
</dbReference>
<keyword evidence="5" id="KW-1133">Transmembrane helix</keyword>
<comment type="caution">
    <text evidence="7">The sequence shown here is derived from an EMBL/GenBank/DDBJ whole genome shotgun (WGS) entry which is preliminary data.</text>
</comment>
<dbReference type="STRING" id="69222.BG55_08130"/>
<dbReference type="CDD" id="cd18773">
    <property type="entry name" value="PDC1_HK_sensor"/>
    <property type="match status" value="1"/>
</dbReference>
<dbReference type="GO" id="GO:0005886">
    <property type="term" value="C:plasma membrane"/>
    <property type="evidence" value="ECO:0007669"/>
    <property type="project" value="TreeGrafter"/>
</dbReference>
<evidence type="ECO:0000256" key="1">
    <source>
        <dbReference type="ARBA" id="ARBA00001946"/>
    </source>
</evidence>
<dbReference type="GO" id="GO:1902201">
    <property type="term" value="P:negative regulation of bacterial-type flagellum-dependent cell motility"/>
    <property type="evidence" value="ECO:0007669"/>
    <property type="project" value="TreeGrafter"/>
</dbReference>
<dbReference type="RefSeq" id="WP_034936147.1">
    <property type="nucleotide sequence ID" value="NZ_JFHN01000042.1"/>
</dbReference>
<dbReference type="AlphaFoldDB" id="A0A014M238"/>
<dbReference type="PANTHER" id="PTHR45138">
    <property type="entry name" value="REGULATORY COMPONENTS OF SENSORY TRANSDUCTION SYSTEM"/>
    <property type="match status" value="1"/>
</dbReference>
<evidence type="ECO:0000313" key="8">
    <source>
        <dbReference type="Proteomes" id="UP000019918"/>
    </source>
</evidence>
<evidence type="ECO:0000256" key="3">
    <source>
        <dbReference type="ARBA" id="ARBA00012528"/>
    </source>
</evidence>
<evidence type="ECO:0000313" key="7">
    <source>
        <dbReference type="EMBL" id="EXU75906.1"/>
    </source>
</evidence>
<dbReference type="FunFam" id="3.30.70.270:FF:000001">
    <property type="entry name" value="Diguanylate cyclase domain protein"/>
    <property type="match status" value="1"/>
</dbReference>
<dbReference type="InterPro" id="IPR043128">
    <property type="entry name" value="Rev_trsase/Diguanyl_cyclase"/>
</dbReference>
<evidence type="ECO:0000256" key="4">
    <source>
        <dbReference type="ARBA" id="ARBA00034247"/>
    </source>
</evidence>
<proteinExistence type="predicted"/>
<evidence type="ECO:0000256" key="5">
    <source>
        <dbReference type="SAM" id="Phobius"/>
    </source>
</evidence>
<dbReference type="InterPro" id="IPR054513">
    <property type="entry name" value="Dret_0059-like_sensor"/>
</dbReference>
<dbReference type="Pfam" id="PF22309">
    <property type="entry name" value="HK-GC-Chemotax_sensor"/>
    <property type="match status" value="1"/>
</dbReference>
<reference evidence="7 8" key="1">
    <citation type="submission" date="2014-02" db="EMBL/GenBank/DDBJ databases">
        <title>Draft genome of Erwinia mallotivora strain BT-MARDI, a papaya dieback pathogen.</title>
        <authorList>
            <person name="Redzuan R."/>
            <person name="Abu Bakar N."/>
            <person name="Badrun R."/>
            <person name="Mohd Raih M.F."/>
            <person name="Rozano L."/>
            <person name="Mat Amin N."/>
        </authorList>
    </citation>
    <scope>NUCLEOTIDE SEQUENCE [LARGE SCALE GENOMIC DNA]</scope>
    <source>
        <strain evidence="7 8">BT-MARDI</strain>
    </source>
</reference>
<dbReference type="Gene3D" id="3.30.70.270">
    <property type="match status" value="1"/>
</dbReference>
<feature type="transmembrane region" description="Helical" evidence="5">
    <location>
        <begin position="282"/>
        <end position="301"/>
    </location>
</feature>
<dbReference type="Gene3D" id="3.30.450.20">
    <property type="entry name" value="PAS domain"/>
    <property type="match status" value="2"/>
</dbReference>
<dbReference type="SUPFAM" id="SSF103190">
    <property type="entry name" value="Sensory domain-like"/>
    <property type="match status" value="1"/>
</dbReference>
<dbReference type="Pfam" id="PF00990">
    <property type="entry name" value="GGDEF"/>
    <property type="match status" value="1"/>
</dbReference>
<dbReference type="InterPro" id="IPR029151">
    <property type="entry name" value="Sensor-like_sf"/>
</dbReference>
<dbReference type="OrthoDB" id="9812260at2"/>
<dbReference type="EMBL" id="JFHN01000042">
    <property type="protein sequence ID" value="EXU75906.1"/>
    <property type="molecule type" value="Genomic_DNA"/>
</dbReference>